<dbReference type="OrthoDB" id="9762169at2"/>
<evidence type="ECO:0000256" key="7">
    <source>
        <dbReference type="PROSITE-ProRule" id="PRU10141"/>
    </source>
</evidence>
<evidence type="ECO:0000256" key="3">
    <source>
        <dbReference type="ARBA" id="ARBA00022679"/>
    </source>
</evidence>
<evidence type="ECO:0000256" key="5">
    <source>
        <dbReference type="ARBA" id="ARBA00022777"/>
    </source>
</evidence>
<feature type="compositionally biased region" description="Gly residues" evidence="8">
    <location>
        <begin position="389"/>
        <end position="405"/>
    </location>
</feature>
<protein>
    <recommendedName>
        <fullName evidence="1">non-specific serine/threonine protein kinase</fullName>
        <ecNumber evidence="1">2.7.11.1</ecNumber>
    </recommendedName>
</protein>
<dbReference type="InterPro" id="IPR008271">
    <property type="entry name" value="Ser/Thr_kinase_AS"/>
</dbReference>
<reference evidence="11 12" key="1">
    <citation type="submission" date="2017-10" db="EMBL/GenBank/DDBJ databases">
        <title>Sequencing the genomes of 1000 actinobacteria strains.</title>
        <authorList>
            <person name="Klenk H.-P."/>
        </authorList>
    </citation>
    <scope>NUCLEOTIDE SEQUENCE [LARGE SCALE GENOMIC DNA]</scope>
    <source>
        <strain evidence="11 12">DSM 21801</strain>
    </source>
</reference>
<feature type="transmembrane region" description="Helical" evidence="9">
    <location>
        <begin position="428"/>
        <end position="461"/>
    </location>
</feature>
<evidence type="ECO:0000256" key="9">
    <source>
        <dbReference type="SAM" id="Phobius"/>
    </source>
</evidence>
<dbReference type="InterPro" id="IPR000719">
    <property type="entry name" value="Prot_kinase_dom"/>
</dbReference>
<dbReference type="Gene3D" id="3.30.200.20">
    <property type="entry name" value="Phosphorylase Kinase, domain 1"/>
    <property type="match status" value="1"/>
</dbReference>
<dbReference type="PANTHER" id="PTHR43289">
    <property type="entry name" value="MITOGEN-ACTIVATED PROTEIN KINASE KINASE KINASE 20-RELATED"/>
    <property type="match status" value="1"/>
</dbReference>
<keyword evidence="6 7" id="KW-0067">ATP-binding</keyword>
<dbReference type="GO" id="GO:0005524">
    <property type="term" value="F:ATP binding"/>
    <property type="evidence" value="ECO:0007669"/>
    <property type="project" value="UniProtKB-UniRule"/>
</dbReference>
<dbReference type="RefSeq" id="WP_098469535.1">
    <property type="nucleotide sequence ID" value="NZ_PDJD01000001.1"/>
</dbReference>
<evidence type="ECO:0000256" key="6">
    <source>
        <dbReference type="ARBA" id="ARBA00022840"/>
    </source>
</evidence>
<evidence type="ECO:0000256" key="8">
    <source>
        <dbReference type="SAM" id="MobiDB-lite"/>
    </source>
</evidence>
<dbReference type="CDD" id="cd14014">
    <property type="entry name" value="STKc_PknB_like"/>
    <property type="match status" value="1"/>
</dbReference>
<organism evidence="11 12">
    <name type="scientific">Serinibacter salmoneus</name>
    <dbReference type="NCBI Taxonomy" id="556530"/>
    <lineage>
        <taxon>Bacteria</taxon>
        <taxon>Bacillati</taxon>
        <taxon>Actinomycetota</taxon>
        <taxon>Actinomycetes</taxon>
        <taxon>Micrococcales</taxon>
        <taxon>Beutenbergiaceae</taxon>
        <taxon>Serinibacter</taxon>
    </lineage>
</organism>
<dbReference type="SUPFAM" id="SSF56112">
    <property type="entry name" value="Protein kinase-like (PK-like)"/>
    <property type="match status" value="1"/>
</dbReference>
<dbReference type="Pfam" id="PF00069">
    <property type="entry name" value="Pkinase"/>
    <property type="match status" value="1"/>
</dbReference>
<keyword evidence="2 11" id="KW-0723">Serine/threonine-protein kinase</keyword>
<keyword evidence="4 7" id="KW-0547">Nucleotide-binding</keyword>
<feature type="transmembrane region" description="Helical" evidence="9">
    <location>
        <begin position="482"/>
        <end position="515"/>
    </location>
</feature>
<evidence type="ECO:0000256" key="2">
    <source>
        <dbReference type="ARBA" id="ARBA00022527"/>
    </source>
</evidence>
<dbReference type="SMART" id="SM00220">
    <property type="entry name" value="S_TKc"/>
    <property type="match status" value="1"/>
</dbReference>
<evidence type="ECO:0000256" key="1">
    <source>
        <dbReference type="ARBA" id="ARBA00012513"/>
    </source>
</evidence>
<dbReference type="Proteomes" id="UP000224915">
    <property type="component" value="Unassembled WGS sequence"/>
</dbReference>
<gene>
    <name evidence="11" type="ORF">ATL40_2193</name>
</gene>
<evidence type="ECO:0000256" key="4">
    <source>
        <dbReference type="ARBA" id="ARBA00022741"/>
    </source>
</evidence>
<evidence type="ECO:0000313" key="11">
    <source>
        <dbReference type="EMBL" id="PFG20588.1"/>
    </source>
</evidence>
<feature type="transmembrane region" description="Helical" evidence="9">
    <location>
        <begin position="540"/>
        <end position="565"/>
    </location>
</feature>
<feature type="compositionally biased region" description="Basic and acidic residues" evidence="8">
    <location>
        <begin position="376"/>
        <end position="385"/>
    </location>
</feature>
<evidence type="ECO:0000259" key="10">
    <source>
        <dbReference type="PROSITE" id="PS50011"/>
    </source>
</evidence>
<name>A0A2A9D1J6_9MICO</name>
<feature type="region of interest" description="Disordered" evidence="8">
    <location>
        <begin position="292"/>
        <end position="412"/>
    </location>
</feature>
<keyword evidence="12" id="KW-1185">Reference proteome</keyword>
<dbReference type="AlphaFoldDB" id="A0A2A9D1J6"/>
<keyword evidence="5 11" id="KW-0418">Kinase</keyword>
<keyword evidence="3" id="KW-0808">Transferase</keyword>
<keyword evidence="9" id="KW-0472">Membrane</keyword>
<comment type="caution">
    <text evidence="11">The sequence shown here is derived from an EMBL/GenBank/DDBJ whole genome shotgun (WGS) entry which is preliminary data.</text>
</comment>
<keyword evidence="9" id="KW-1133">Transmembrane helix</keyword>
<dbReference type="GO" id="GO:0004674">
    <property type="term" value="F:protein serine/threonine kinase activity"/>
    <property type="evidence" value="ECO:0007669"/>
    <property type="project" value="UniProtKB-KW"/>
</dbReference>
<evidence type="ECO:0000313" key="12">
    <source>
        <dbReference type="Proteomes" id="UP000224915"/>
    </source>
</evidence>
<feature type="binding site" evidence="7">
    <location>
        <position position="39"/>
    </location>
    <ligand>
        <name>ATP</name>
        <dbReference type="ChEBI" id="CHEBI:30616"/>
    </ligand>
</feature>
<proteinExistence type="predicted"/>
<accession>A0A2A9D1J6</accession>
<feature type="domain" description="Protein kinase" evidence="10">
    <location>
        <begin position="11"/>
        <end position="263"/>
    </location>
</feature>
<dbReference type="PROSITE" id="PS00108">
    <property type="entry name" value="PROTEIN_KINASE_ST"/>
    <property type="match status" value="1"/>
</dbReference>
<dbReference type="EC" id="2.7.11.1" evidence="1"/>
<feature type="transmembrane region" description="Helical" evidence="9">
    <location>
        <begin position="586"/>
        <end position="605"/>
    </location>
</feature>
<dbReference type="Gene3D" id="1.10.510.10">
    <property type="entry name" value="Transferase(Phosphotransferase) domain 1"/>
    <property type="match status" value="1"/>
</dbReference>
<sequence length="626" mass="63675">MSAPGDQIGGYVLRRQIGSGGMGAVWEATTAEGRGVALKLLHPGFCADPDARARFSREVANLQRLRSDRVARVLDADLEGERAFIVTELIDGLSLADSVAAEEAFHPLDLAPLARGLHEAIAHVHSAGLLHRDIKPGNVMLTYSGPVLIDFGIAQVVDDDRLTHTGFVTGTPGYLDPTALSGAAIGAEGDWFGWTAVLLLAATGRAPFGRGGMDAVLARLSTGRPDVEGLPDGLAASFWLALHPDPQRRMPPADLLARLDAYAEGEDLPAPSAAAAGLADASLADPAIGGEATRVVAPPPPPPGAAPFEAAAGGGADVRGQAPPPPPRDTAQAQAPRSPARDSVAATRTMPWQPTSAAAPGSPPGSPTTPLPPLAGRDRADRHVEQSGAGLGGGVRGVGAGGGLEDAGAPQPPVPAWAMPPRPRPGMVMLSGLLVLAVAIAWPGIAVIAVSAGFVLATAAGMVERRTRRRRLAAGKRRSDSFVATAWSLPLLLAAVPMALLPLLVGALAGAAVLWLGAQLAGPDDLAGIEGLARVTGSAAWAALLPPAALAAALLAAWWVPIAEVTRHGARAAWRAVAPSGGATRTWVAILLAVTLAVGITGWFLPVDWAPLPAPALLQGTGIPVG</sequence>
<feature type="compositionally biased region" description="Pro residues" evidence="8">
    <location>
        <begin position="361"/>
        <end position="373"/>
    </location>
</feature>
<dbReference type="PROSITE" id="PS00107">
    <property type="entry name" value="PROTEIN_KINASE_ATP"/>
    <property type="match status" value="1"/>
</dbReference>
<dbReference type="PROSITE" id="PS50011">
    <property type="entry name" value="PROTEIN_KINASE_DOM"/>
    <property type="match status" value="1"/>
</dbReference>
<dbReference type="InterPro" id="IPR017441">
    <property type="entry name" value="Protein_kinase_ATP_BS"/>
</dbReference>
<keyword evidence="9" id="KW-0812">Transmembrane</keyword>
<dbReference type="PANTHER" id="PTHR43289:SF6">
    <property type="entry name" value="SERINE_THREONINE-PROTEIN KINASE NEKL-3"/>
    <property type="match status" value="1"/>
</dbReference>
<dbReference type="EMBL" id="PDJD01000001">
    <property type="protein sequence ID" value="PFG20588.1"/>
    <property type="molecule type" value="Genomic_DNA"/>
</dbReference>
<dbReference type="InterPro" id="IPR011009">
    <property type="entry name" value="Kinase-like_dom_sf"/>
</dbReference>